<dbReference type="GO" id="GO:0005524">
    <property type="term" value="F:ATP binding"/>
    <property type="evidence" value="ECO:0007669"/>
    <property type="project" value="UniProtKB-KW"/>
</dbReference>
<evidence type="ECO:0000256" key="2">
    <source>
        <dbReference type="ARBA" id="ARBA00022840"/>
    </source>
</evidence>
<dbReference type="Pfam" id="PF00012">
    <property type="entry name" value="HSP70"/>
    <property type="match status" value="1"/>
</dbReference>
<dbReference type="InterPro" id="IPR013126">
    <property type="entry name" value="Hsp_70_fam"/>
</dbReference>
<feature type="compositionally biased region" description="Acidic residues" evidence="3">
    <location>
        <begin position="146"/>
        <end position="161"/>
    </location>
</feature>
<gene>
    <name evidence="4" type="ORF">P153DRAFT_325969</name>
</gene>
<dbReference type="GO" id="GO:0140662">
    <property type="term" value="F:ATP-dependent protein folding chaperone"/>
    <property type="evidence" value="ECO:0007669"/>
    <property type="project" value="InterPro"/>
</dbReference>
<dbReference type="RefSeq" id="XP_033519070.1">
    <property type="nucleotide sequence ID" value="XM_033665285.1"/>
</dbReference>
<evidence type="ECO:0000256" key="3">
    <source>
        <dbReference type="SAM" id="MobiDB-lite"/>
    </source>
</evidence>
<dbReference type="InterPro" id="IPR043129">
    <property type="entry name" value="ATPase_NBD"/>
</dbReference>
<evidence type="ECO:0000256" key="1">
    <source>
        <dbReference type="ARBA" id="ARBA00022741"/>
    </source>
</evidence>
<keyword evidence="2" id="KW-0067">ATP-binding</keyword>
<dbReference type="CDD" id="cd10170">
    <property type="entry name" value="ASKHA_NBD_HSP70"/>
    <property type="match status" value="1"/>
</dbReference>
<dbReference type="EMBL" id="ML977518">
    <property type="protein sequence ID" value="KAF2124677.1"/>
    <property type="molecule type" value="Genomic_DNA"/>
</dbReference>
<accession>A0A6A6A138</accession>
<proteinExistence type="predicted"/>
<dbReference type="SUPFAM" id="SSF53067">
    <property type="entry name" value="Actin-like ATPase domain"/>
    <property type="match status" value="2"/>
</dbReference>
<evidence type="ECO:0000313" key="4">
    <source>
        <dbReference type="EMBL" id="KAF2124677.1"/>
    </source>
</evidence>
<name>A0A6A6A138_9PLEO</name>
<evidence type="ECO:0008006" key="6">
    <source>
        <dbReference type="Google" id="ProtNLM"/>
    </source>
</evidence>
<reference evidence="4" key="1">
    <citation type="journal article" date="2020" name="Stud. Mycol.">
        <title>101 Dothideomycetes genomes: a test case for predicting lifestyles and emergence of pathogens.</title>
        <authorList>
            <person name="Haridas S."/>
            <person name="Albert R."/>
            <person name="Binder M."/>
            <person name="Bloem J."/>
            <person name="Labutti K."/>
            <person name="Salamov A."/>
            <person name="Andreopoulos B."/>
            <person name="Baker S."/>
            <person name="Barry K."/>
            <person name="Bills G."/>
            <person name="Bluhm B."/>
            <person name="Cannon C."/>
            <person name="Castanera R."/>
            <person name="Culley D."/>
            <person name="Daum C."/>
            <person name="Ezra D."/>
            <person name="Gonzalez J."/>
            <person name="Henrissat B."/>
            <person name="Kuo A."/>
            <person name="Liang C."/>
            <person name="Lipzen A."/>
            <person name="Lutzoni F."/>
            <person name="Magnuson J."/>
            <person name="Mondo S."/>
            <person name="Nolan M."/>
            <person name="Ohm R."/>
            <person name="Pangilinan J."/>
            <person name="Park H.-J."/>
            <person name="Ramirez L."/>
            <person name="Alfaro M."/>
            <person name="Sun H."/>
            <person name="Tritt A."/>
            <person name="Yoshinaga Y."/>
            <person name="Zwiers L.-H."/>
            <person name="Turgeon B."/>
            <person name="Goodwin S."/>
            <person name="Spatafora J."/>
            <person name="Crous P."/>
            <person name="Grigoriev I."/>
        </authorList>
    </citation>
    <scope>NUCLEOTIDE SEQUENCE</scope>
    <source>
        <strain evidence="4">CBS 119687</strain>
    </source>
</reference>
<dbReference type="Gene3D" id="3.30.420.40">
    <property type="match status" value="2"/>
</dbReference>
<dbReference type="GeneID" id="54405717"/>
<keyword evidence="1" id="KW-0547">Nucleotide-binding</keyword>
<feature type="region of interest" description="Disordered" evidence="3">
    <location>
        <begin position="134"/>
        <end position="182"/>
    </location>
</feature>
<feature type="region of interest" description="Disordered" evidence="3">
    <location>
        <begin position="1"/>
        <end position="23"/>
    </location>
</feature>
<dbReference type="AlphaFoldDB" id="A0A6A6A138"/>
<dbReference type="PANTHER" id="PTHR42749">
    <property type="entry name" value="CELL SHAPE-DETERMINING PROTEIN MREB"/>
    <property type="match status" value="1"/>
</dbReference>
<evidence type="ECO:0000313" key="5">
    <source>
        <dbReference type="Proteomes" id="UP000799771"/>
    </source>
</evidence>
<dbReference type="OrthoDB" id="2963168at2759"/>
<keyword evidence="5" id="KW-1185">Reference proteome</keyword>
<dbReference type="PANTHER" id="PTHR42749:SF8">
    <property type="entry name" value="HSP70 FAMILY PROTEIN (AFU_ORTHOLOGUE AFUA_3G13740)"/>
    <property type="match status" value="1"/>
</dbReference>
<feature type="compositionally biased region" description="Polar residues" evidence="3">
    <location>
        <begin position="1"/>
        <end position="11"/>
    </location>
</feature>
<protein>
    <recommendedName>
        <fullName evidence="6">Actin-like ATPase domain-containing protein</fullName>
    </recommendedName>
</protein>
<organism evidence="4 5">
    <name type="scientific">Dothidotthia symphoricarpi CBS 119687</name>
    <dbReference type="NCBI Taxonomy" id="1392245"/>
    <lineage>
        <taxon>Eukaryota</taxon>
        <taxon>Fungi</taxon>
        <taxon>Dikarya</taxon>
        <taxon>Ascomycota</taxon>
        <taxon>Pezizomycotina</taxon>
        <taxon>Dothideomycetes</taxon>
        <taxon>Pleosporomycetidae</taxon>
        <taxon>Pleosporales</taxon>
        <taxon>Dothidotthiaceae</taxon>
        <taxon>Dothidotthia</taxon>
    </lineage>
</organism>
<sequence>MPPATRSSKIIFSQIDPGPEPSYEDVTQDTDVEMTIEEEGENINEDYEMEHDPVSNIQEDRMIIAIDFGTTFSSVAYTVVPKGTPPERVDIRQVRCIGNYPGYEPPPGVLDFRQDVPTELWYDDGQVESRRQRFSNGVDRAGNPESEIEESSSSDDDDAEDGQSQSPFDDDGGLEARANIRHRDFRRTPATQYWGYGVQHKLSTMNIPRDEARPLTRFKLNLGHGIETDDVRTDIRTALKALKRKGIIQNDTDIYTHYLTHLLRHTKEQLLSSNELQQDMLIQFVLCVPAKWPVSACRTMQAALEGAVMDVGLSERDGHTVRNLFMISEPEAAAECILAEARSEVFRNETVVIVDAGGGTVDAVTYKCENSDPLRLSAEVVSPDSRLCGASYINERFEKKLLHKLASEVYLVKNGKTLKSIVQARTTIFENYQKRIIDITKREAPLAPIWIDDLRENRRKHFFQNVLELKRKTMSGFFEDSLAGVKEVLENQLELAESKNHRVEKIILTGGFSQSPSLQSYLRTYLAGRMNIRGWKIDLIVPQNPSTAVARGAVLRALNKRFGPSRITQCSYGILVSEPYEPDSIEAHRQTRCRINKADGEKYVDETIRWVIRAGERVENMQTFTFDVRHTFPLTRKKLVCAEQLWMSDLKHSDHYRKTHPLNKGAELIGSIEANLTFLKEDGLIQPQQPSEFSTHFGSQKWYWEVYYEVAMIVEGRSIRFEARWPVKGNLQHGQHQKVLVMKLVGIAAAFAPGTA</sequence>
<dbReference type="Proteomes" id="UP000799771">
    <property type="component" value="Unassembled WGS sequence"/>
</dbReference>